<organism evidence="4 5">
    <name type="scientific">Desmophyllum pertusum</name>
    <dbReference type="NCBI Taxonomy" id="174260"/>
    <lineage>
        <taxon>Eukaryota</taxon>
        <taxon>Metazoa</taxon>
        <taxon>Cnidaria</taxon>
        <taxon>Anthozoa</taxon>
        <taxon>Hexacorallia</taxon>
        <taxon>Scleractinia</taxon>
        <taxon>Caryophylliina</taxon>
        <taxon>Caryophylliidae</taxon>
        <taxon>Desmophyllum</taxon>
    </lineage>
</organism>
<evidence type="ECO:0000313" key="5">
    <source>
        <dbReference type="Proteomes" id="UP001163046"/>
    </source>
</evidence>
<evidence type="ECO:0000256" key="3">
    <source>
        <dbReference type="SAM" id="MobiDB-lite"/>
    </source>
</evidence>
<dbReference type="AlphaFoldDB" id="A0A9W9YMS7"/>
<dbReference type="OrthoDB" id="194468at2759"/>
<name>A0A9W9YMS7_9CNID</name>
<dbReference type="GO" id="GO:0005524">
    <property type="term" value="F:ATP binding"/>
    <property type="evidence" value="ECO:0007669"/>
    <property type="project" value="UniProtKB-KW"/>
</dbReference>
<dbReference type="EC" id="4.6.1.1" evidence="4"/>
<dbReference type="Proteomes" id="UP001163046">
    <property type="component" value="Unassembled WGS sequence"/>
</dbReference>
<proteinExistence type="predicted"/>
<feature type="compositionally biased region" description="Basic and acidic residues" evidence="3">
    <location>
        <begin position="182"/>
        <end position="192"/>
    </location>
</feature>
<comment type="caution">
    <text evidence="4">The sequence shown here is derived from an EMBL/GenBank/DDBJ whole genome shotgun (WGS) entry which is preliminary data.</text>
</comment>
<dbReference type="EMBL" id="MU827314">
    <property type="protein sequence ID" value="KAJ7358881.1"/>
    <property type="molecule type" value="Genomic_DNA"/>
</dbReference>
<protein>
    <submittedName>
        <fullName evidence="4">Adenylate cyclase type 10</fullName>
        <ecNumber evidence="4">4.6.1.1</ecNumber>
    </submittedName>
</protein>
<dbReference type="GO" id="GO:0004016">
    <property type="term" value="F:adenylate cyclase activity"/>
    <property type="evidence" value="ECO:0007669"/>
    <property type="project" value="UniProtKB-EC"/>
</dbReference>
<feature type="region of interest" description="Disordered" evidence="3">
    <location>
        <begin position="179"/>
        <end position="201"/>
    </location>
</feature>
<keyword evidence="4" id="KW-0456">Lyase</keyword>
<keyword evidence="1" id="KW-0547">Nucleotide-binding</keyword>
<evidence type="ECO:0000313" key="4">
    <source>
        <dbReference type="EMBL" id="KAJ7358881.1"/>
    </source>
</evidence>
<evidence type="ECO:0000256" key="2">
    <source>
        <dbReference type="ARBA" id="ARBA00022840"/>
    </source>
</evidence>
<sequence>MAAGGQRHVTREYEVTCRRDRARDQKYGGLKSAFLSFDPGVLTNSYKELKADELFDRVEEEILKRGTTDLNKTDFIQILWAFGKAGKGSKQLFYSVDNELVSRGVERFSNAGLLEIVWSFSKRNMSKVRVFDLVKKEVFNRAVYVFQVHELVLILFSFVSAQRHDDQLVTEIEDVVSLETETTPRDEQREDQPSSGLKPGDSRAIRQLLTHVPDIVIKCDHKTSMPRVNHVRGVCMFADISEESCGTDKLTSTLNTYLGKIVEGDALLALWKSEDSSIDFTLLINKAIICSIAIQEECDTT</sequence>
<dbReference type="GO" id="GO:0005737">
    <property type="term" value="C:cytoplasm"/>
    <property type="evidence" value="ECO:0007669"/>
    <property type="project" value="TreeGrafter"/>
</dbReference>
<dbReference type="PANTHER" id="PTHR16305">
    <property type="entry name" value="TESTICULAR SOLUBLE ADENYLYL CYCLASE"/>
    <property type="match status" value="1"/>
</dbReference>
<reference evidence="4" key="1">
    <citation type="submission" date="2023-01" db="EMBL/GenBank/DDBJ databases">
        <title>Genome assembly of the deep-sea coral Lophelia pertusa.</title>
        <authorList>
            <person name="Herrera S."/>
            <person name="Cordes E."/>
        </authorList>
    </citation>
    <scope>NUCLEOTIDE SEQUENCE</scope>
    <source>
        <strain evidence="4">USNM1676648</strain>
        <tissue evidence="4">Polyp</tissue>
    </source>
</reference>
<keyword evidence="2" id="KW-0067">ATP-binding</keyword>
<dbReference type="PANTHER" id="PTHR16305:SF28">
    <property type="entry name" value="GUANYLATE CYCLASE DOMAIN-CONTAINING PROTEIN"/>
    <property type="match status" value="1"/>
</dbReference>
<keyword evidence="5" id="KW-1185">Reference proteome</keyword>
<accession>A0A9W9YMS7</accession>
<evidence type="ECO:0000256" key="1">
    <source>
        <dbReference type="ARBA" id="ARBA00022741"/>
    </source>
</evidence>
<gene>
    <name evidence="4" type="primary">ADCY10_1</name>
    <name evidence="4" type="ORF">OS493_020719</name>
</gene>